<dbReference type="OrthoDB" id="2832284at2759"/>
<dbReference type="GO" id="GO:0019748">
    <property type="term" value="P:secondary metabolic process"/>
    <property type="evidence" value="ECO:0007669"/>
    <property type="project" value="TreeGrafter"/>
</dbReference>
<dbReference type="EMBL" id="JAPQKH010000007">
    <property type="protein sequence ID" value="KAJ5087789.1"/>
    <property type="molecule type" value="Genomic_DNA"/>
</dbReference>
<feature type="domain" description="Amidohydrolase-related" evidence="4">
    <location>
        <begin position="12"/>
        <end position="281"/>
    </location>
</feature>
<dbReference type="AlphaFoldDB" id="A0A9W9ETT7"/>
<dbReference type="Gene3D" id="3.20.20.140">
    <property type="entry name" value="Metal-dependent hydrolases"/>
    <property type="match status" value="1"/>
</dbReference>
<evidence type="ECO:0000313" key="5">
    <source>
        <dbReference type="EMBL" id="KAJ5087789.1"/>
    </source>
</evidence>
<comment type="similarity">
    <text evidence="3">Belongs to the metallo-dependent hydrolases superfamily.</text>
</comment>
<organism evidence="5 6">
    <name type="scientific">Penicillium angulare</name>
    <dbReference type="NCBI Taxonomy" id="116970"/>
    <lineage>
        <taxon>Eukaryota</taxon>
        <taxon>Fungi</taxon>
        <taxon>Dikarya</taxon>
        <taxon>Ascomycota</taxon>
        <taxon>Pezizomycotina</taxon>
        <taxon>Eurotiomycetes</taxon>
        <taxon>Eurotiomycetidae</taxon>
        <taxon>Eurotiales</taxon>
        <taxon>Aspergillaceae</taxon>
        <taxon>Penicillium</taxon>
    </lineage>
</organism>
<dbReference type="InterPro" id="IPR006680">
    <property type="entry name" value="Amidohydro-rel"/>
</dbReference>
<dbReference type="Pfam" id="PF04909">
    <property type="entry name" value="Amidohydro_2"/>
    <property type="match status" value="1"/>
</dbReference>
<keyword evidence="2 3" id="KW-0456">Lyase</keyword>
<protein>
    <recommendedName>
        <fullName evidence="4">Amidohydrolase-related domain-containing protein</fullName>
    </recommendedName>
</protein>
<evidence type="ECO:0000256" key="2">
    <source>
        <dbReference type="ARBA" id="ARBA00023239"/>
    </source>
</evidence>
<accession>A0A9W9ETT7</accession>
<evidence type="ECO:0000256" key="1">
    <source>
        <dbReference type="ARBA" id="ARBA00022793"/>
    </source>
</evidence>
<keyword evidence="1 3" id="KW-0210">Decarboxylase</keyword>
<dbReference type="GO" id="GO:0016787">
    <property type="term" value="F:hydrolase activity"/>
    <property type="evidence" value="ECO:0007669"/>
    <property type="project" value="InterPro"/>
</dbReference>
<dbReference type="Proteomes" id="UP001149165">
    <property type="component" value="Unassembled WGS sequence"/>
</dbReference>
<proteinExistence type="inferred from homology"/>
<reference evidence="5" key="1">
    <citation type="submission" date="2022-11" db="EMBL/GenBank/DDBJ databases">
        <authorList>
            <person name="Petersen C."/>
        </authorList>
    </citation>
    <scope>NUCLEOTIDE SEQUENCE</scope>
    <source>
        <strain evidence="5">IBT 30069</strain>
    </source>
</reference>
<gene>
    <name evidence="5" type="ORF">N7456_011405</name>
</gene>
<evidence type="ECO:0000259" key="4">
    <source>
        <dbReference type="Pfam" id="PF04909"/>
    </source>
</evidence>
<evidence type="ECO:0000256" key="3">
    <source>
        <dbReference type="RuleBase" id="RU366045"/>
    </source>
</evidence>
<dbReference type="InterPro" id="IPR032466">
    <property type="entry name" value="Metal_Hydrolase"/>
</dbReference>
<evidence type="ECO:0000313" key="6">
    <source>
        <dbReference type="Proteomes" id="UP001149165"/>
    </source>
</evidence>
<dbReference type="GO" id="GO:0016831">
    <property type="term" value="F:carboxy-lyase activity"/>
    <property type="evidence" value="ECO:0007669"/>
    <property type="project" value="UniProtKB-KW"/>
</dbReference>
<dbReference type="PANTHER" id="PTHR21240:SF28">
    <property type="entry name" value="ISO-OROTATE DECARBOXYLASE (EUROFUNG)"/>
    <property type="match status" value="1"/>
</dbReference>
<keyword evidence="6" id="KW-1185">Reference proteome</keyword>
<sequence>MPGETTPSGWLDIHAHFFTPRSECEDKALVGALRDAHFMVDKPPRFSPTELMAYNERVGVAMQMLSNIPPTTAALRASNDFGASVVSEHPSRFGLLAALPTDESEEALREIARVKPADGTSSSDKSIPPDGFAVTTMRNGVALGDETLRLVWEELDQRGEVIFVHPNAYALGQDGRPSALVDVAFDTARTITDMLYKRIFLDFPRIKWVFAHCGGAFPALSGRVALLGTQSFVPNHKGVSREDLEAQMAGLYVDTAATAMTGMEPAIKMTGIEHVVYGADCGVPCSTEATMAENLVNTRVIAKRVSGDEDFVGMNGFHLFPAAKARAMACA</sequence>
<dbReference type="GO" id="GO:0005737">
    <property type="term" value="C:cytoplasm"/>
    <property type="evidence" value="ECO:0007669"/>
    <property type="project" value="TreeGrafter"/>
</dbReference>
<dbReference type="PANTHER" id="PTHR21240">
    <property type="entry name" value="2-AMINO-3-CARBOXYLMUCONATE-6-SEMIALDEHYDE DECARBOXYLASE"/>
    <property type="match status" value="1"/>
</dbReference>
<dbReference type="SUPFAM" id="SSF51556">
    <property type="entry name" value="Metallo-dependent hydrolases"/>
    <property type="match status" value="1"/>
</dbReference>
<comment type="caution">
    <text evidence="5">The sequence shown here is derived from an EMBL/GenBank/DDBJ whole genome shotgun (WGS) entry which is preliminary data.</text>
</comment>
<name>A0A9W9ETT7_9EURO</name>
<reference evidence="5" key="2">
    <citation type="journal article" date="2023" name="IMA Fungus">
        <title>Comparative genomic study of the Penicillium genus elucidates a diverse pangenome and 15 lateral gene transfer events.</title>
        <authorList>
            <person name="Petersen C."/>
            <person name="Sorensen T."/>
            <person name="Nielsen M.R."/>
            <person name="Sondergaard T.E."/>
            <person name="Sorensen J.L."/>
            <person name="Fitzpatrick D.A."/>
            <person name="Frisvad J.C."/>
            <person name="Nielsen K.L."/>
        </authorList>
    </citation>
    <scope>NUCLEOTIDE SEQUENCE</scope>
    <source>
        <strain evidence="5">IBT 30069</strain>
    </source>
</reference>
<dbReference type="InterPro" id="IPR032465">
    <property type="entry name" value="ACMSD"/>
</dbReference>